<organism evidence="1 2">
    <name type="scientific">Arthrobotrys oligospora (strain ATCC 24927 / CBS 115.81 / DSM 1491)</name>
    <name type="common">Nematode-trapping fungus</name>
    <name type="synonym">Didymozoophaga oligospora</name>
    <dbReference type="NCBI Taxonomy" id="756982"/>
    <lineage>
        <taxon>Eukaryota</taxon>
        <taxon>Fungi</taxon>
        <taxon>Dikarya</taxon>
        <taxon>Ascomycota</taxon>
        <taxon>Pezizomycotina</taxon>
        <taxon>Orbiliomycetes</taxon>
        <taxon>Orbiliales</taxon>
        <taxon>Orbiliaceae</taxon>
        <taxon>Orbilia</taxon>
        <taxon>Orbilia oligospora</taxon>
    </lineage>
</organism>
<keyword evidence="2" id="KW-1185">Reference proteome</keyword>
<name>G1X2R5_ARTOA</name>
<dbReference type="AlphaFoldDB" id="G1X2R5"/>
<dbReference type="RefSeq" id="XP_011118777.1">
    <property type="nucleotide sequence ID" value="XM_011120475.1"/>
</dbReference>
<gene>
    <name evidence="1" type="ORF">AOL_s00007g575</name>
</gene>
<dbReference type="EMBL" id="ADOT01000020">
    <property type="protein sequence ID" value="EGX52587.1"/>
    <property type="molecule type" value="Genomic_DNA"/>
</dbReference>
<comment type="caution">
    <text evidence="1">The sequence shown here is derived from an EMBL/GenBank/DDBJ whole genome shotgun (WGS) entry which is preliminary data.</text>
</comment>
<dbReference type="InParanoid" id="G1X2R5"/>
<dbReference type="HOGENOM" id="CLU_2399251_0_0_1"/>
<sequence length="93" mass="10611">MFRLAKHFMAHAPFYFNPVWRGEANSKVAYAIAAFWVGNMYPSAMKLSIGVPLFDVDQNLLNILDDSSDLRDFLSVAFLKPYEVGYFLLRASL</sequence>
<evidence type="ECO:0000313" key="2">
    <source>
        <dbReference type="Proteomes" id="UP000008784"/>
    </source>
</evidence>
<dbReference type="Proteomes" id="UP000008784">
    <property type="component" value="Unassembled WGS sequence"/>
</dbReference>
<proteinExistence type="predicted"/>
<dbReference type="GeneID" id="22889716"/>
<accession>G1X2R5</accession>
<evidence type="ECO:0000313" key="1">
    <source>
        <dbReference type="EMBL" id="EGX52587.1"/>
    </source>
</evidence>
<reference evidence="1 2" key="1">
    <citation type="journal article" date="2011" name="PLoS Pathog.">
        <title>Genomic and proteomic analyses of the fungus Arthrobotrys oligospora provide insights into nematode-trap formation.</title>
        <authorList>
            <person name="Yang J."/>
            <person name="Wang L."/>
            <person name="Ji X."/>
            <person name="Feng Y."/>
            <person name="Li X."/>
            <person name="Zou C."/>
            <person name="Xu J."/>
            <person name="Ren Y."/>
            <person name="Mi Q."/>
            <person name="Wu J."/>
            <person name="Liu S."/>
            <person name="Liu Y."/>
            <person name="Huang X."/>
            <person name="Wang H."/>
            <person name="Niu X."/>
            <person name="Li J."/>
            <person name="Liang L."/>
            <person name="Luo Y."/>
            <person name="Ji K."/>
            <person name="Zhou W."/>
            <person name="Yu Z."/>
            <person name="Li G."/>
            <person name="Liu Y."/>
            <person name="Li L."/>
            <person name="Qiao M."/>
            <person name="Feng L."/>
            <person name="Zhang K.-Q."/>
        </authorList>
    </citation>
    <scope>NUCLEOTIDE SEQUENCE [LARGE SCALE GENOMIC DNA]</scope>
    <source>
        <strain evidence="2">ATCC 24927 / CBS 115.81 / DSM 1491</strain>
    </source>
</reference>
<protein>
    <submittedName>
        <fullName evidence="1">Uncharacterized protein</fullName>
    </submittedName>
</protein>